<dbReference type="PANTHER" id="PTHR36115">
    <property type="entry name" value="PROLINE-RICH ANTIGEN HOMOLOG-RELATED"/>
    <property type="match status" value="1"/>
</dbReference>
<sequence length="173" mass="18844">MDEQRGDAEQFEYVGFWARVGASLIDTVLACLVVAPLVSMLTPSDSFLLYGGDWSDIESLSLTHTGGLRSFLLSYVLPAAIVVVFWLTRQATPGKMAIGARVVDAATGAKLSTGQAIGRYLGYFVSTIPFCLGLIWVGFDSRKQGWHDKLAGTVVIRAKKRGVEPVRFDGQQR</sequence>
<evidence type="ECO:0000256" key="4">
    <source>
        <dbReference type="ARBA" id="ARBA00022989"/>
    </source>
</evidence>
<keyword evidence="4 6" id="KW-1133">Transmembrane helix</keyword>
<evidence type="ECO:0000259" key="7">
    <source>
        <dbReference type="Pfam" id="PF06271"/>
    </source>
</evidence>
<feature type="domain" description="RDD" evidence="7">
    <location>
        <begin position="13"/>
        <end position="152"/>
    </location>
</feature>
<name>A0ABU5DEG9_9BURK</name>
<dbReference type="EMBL" id="JAXCLA010000003">
    <property type="protein sequence ID" value="MDY0744534.1"/>
    <property type="molecule type" value="Genomic_DNA"/>
</dbReference>
<dbReference type="Proteomes" id="UP001285263">
    <property type="component" value="Unassembled WGS sequence"/>
</dbReference>
<keyword evidence="2" id="KW-1003">Cell membrane</keyword>
<feature type="transmembrane region" description="Helical" evidence="6">
    <location>
        <begin position="20"/>
        <end position="41"/>
    </location>
</feature>
<evidence type="ECO:0000256" key="2">
    <source>
        <dbReference type="ARBA" id="ARBA00022475"/>
    </source>
</evidence>
<dbReference type="InterPro" id="IPR010432">
    <property type="entry name" value="RDD"/>
</dbReference>
<feature type="transmembrane region" description="Helical" evidence="6">
    <location>
        <begin position="68"/>
        <end position="87"/>
    </location>
</feature>
<keyword evidence="3 6" id="KW-0812">Transmembrane</keyword>
<evidence type="ECO:0000313" key="8">
    <source>
        <dbReference type="EMBL" id="MDY0744534.1"/>
    </source>
</evidence>
<evidence type="ECO:0000256" key="5">
    <source>
        <dbReference type="ARBA" id="ARBA00023136"/>
    </source>
</evidence>
<evidence type="ECO:0000256" key="6">
    <source>
        <dbReference type="SAM" id="Phobius"/>
    </source>
</evidence>
<comment type="caution">
    <text evidence="8">The sequence shown here is derived from an EMBL/GenBank/DDBJ whole genome shotgun (WGS) entry which is preliminary data.</text>
</comment>
<protein>
    <submittedName>
        <fullName evidence="8">RDD family protein</fullName>
    </submittedName>
</protein>
<organism evidence="8 9">
    <name type="scientific">Roseateles agri</name>
    <dbReference type="NCBI Taxonomy" id="3098619"/>
    <lineage>
        <taxon>Bacteria</taxon>
        <taxon>Pseudomonadati</taxon>
        <taxon>Pseudomonadota</taxon>
        <taxon>Betaproteobacteria</taxon>
        <taxon>Burkholderiales</taxon>
        <taxon>Sphaerotilaceae</taxon>
        <taxon>Roseateles</taxon>
    </lineage>
</organism>
<accession>A0ABU5DEG9</accession>
<dbReference type="RefSeq" id="WP_320422452.1">
    <property type="nucleotide sequence ID" value="NZ_JAXCLA010000003.1"/>
</dbReference>
<keyword evidence="5 6" id="KW-0472">Membrane</keyword>
<dbReference type="InterPro" id="IPR051791">
    <property type="entry name" value="Pra-immunoreactive"/>
</dbReference>
<evidence type="ECO:0000256" key="3">
    <source>
        <dbReference type="ARBA" id="ARBA00022692"/>
    </source>
</evidence>
<keyword evidence="9" id="KW-1185">Reference proteome</keyword>
<dbReference type="PANTHER" id="PTHR36115:SF4">
    <property type="entry name" value="MEMBRANE PROTEIN"/>
    <property type="match status" value="1"/>
</dbReference>
<reference evidence="8 9" key="1">
    <citation type="submission" date="2023-11" db="EMBL/GenBank/DDBJ databases">
        <title>Paucibacter sp. nov., isolated from fresh soil in Korea.</title>
        <authorList>
            <person name="Le N.T.T."/>
        </authorList>
    </citation>
    <scope>NUCLEOTIDE SEQUENCE [LARGE SCALE GENOMIC DNA]</scope>
    <source>
        <strain evidence="8 9">R3-3</strain>
    </source>
</reference>
<evidence type="ECO:0000313" key="9">
    <source>
        <dbReference type="Proteomes" id="UP001285263"/>
    </source>
</evidence>
<feature type="transmembrane region" description="Helical" evidence="6">
    <location>
        <begin position="120"/>
        <end position="139"/>
    </location>
</feature>
<proteinExistence type="predicted"/>
<dbReference type="Pfam" id="PF06271">
    <property type="entry name" value="RDD"/>
    <property type="match status" value="1"/>
</dbReference>
<comment type="subcellular location">
    <subcellularLocation>
        <location evidence="1">Cell membrane</location>
        <topology evidence="1">Multi-pass membrane protein</topology>
    </subcellularLocation>
</comment>
<gene>
    <name evidence="8" type="ORF">SNE35_08450</name>
</gene>
<evidence type="ECO:0000256" key="1">
    <source>
        <dbReference type="ARBA" id="ARBA00004651"/>
    </source>
</evidence>